<dbReference type="InterPro" id="IPR024370">
    <property type="entry name" value="PBP_domain"/>
</dbReference>
<dbReference type="AlphaFoldDB" id="A0A7U3YMS3"/>
<dbReference type="Gene3D" id="3.40.190.10">
    <property type="entry name" value="Periplasmic binding protein-like II"/>
    <property type="match status" value="2"/>
</dbReference>
<dbReference type="RefSeq" id="WP_015724784.1">
    <property type="nucleotide sequence ID" value="NC_014972.1"/>
</dbReference>
<evidence type="ECO:0000313" key="3">
    <source>
        <dbReference type="EMBL" id="ADW18245.1"/>
    </source>
</evidence>
<keyword evidence="4" id="KW-1185">Reference proteome</keyword>
<dbReference type="KEGG" id="dpr:Despr_2097"/>
<feature type="chain" id="PRO_5031203660" description="PBP domain-containing protein" evidence="1">
    <location>
        <begin position="24"/>
        <end position="296"/>
    </location>
</feature>
<keyword evidence="1" id="KW-0732">Signal</keyword>
<dbReference type="EMBL" id="CP002364">
    <property type="protein sequence ID" value="ADW18245.1"/>
    <property type="molecule type" value="Genomic_DNA"/>
</dbReference>
<reference evidence="3 4" key="1">
    <citation type="journal article" date="2011" name="Stand. Genomic Sci.">
        <title>Complete genome sequence of Desulfobulbus propionicus type strain (1pr3).</title>
        <authorList>
            <person name="Pagani I."/>
            <person name="Lapidus A."/>
            <person name="Nolan M."/>
            <person name="Lucas S."/>
            <person name="Hammon N."/>
            <person name="Deshpande S."/>
            <person name="Cheng J.F."/>
            <person name="Chertkov O."/>
            <person name="Davenport K."/>
            <person name="Tapia R."/>
            <person name="Han C."/>
            <person name="Goodwin L."/>
            <person name="Pitluck S."/>
            <person name="Liolios K."/>
            <person name="Mavromatis K."/>
            <person name="Ivanova N."/>
            <person name="Mikhailova N."/>
            <person name="Pati A."/>
            <person name="Chen A."/>
            <person name="Palaniappan K."/>
            <person name="Land M."/>
            <person name="Hauser L."/>
            <person name="Chang Y.J."/>
            <person name="Jeffries C.D."/>
            <person name="Detter J.C."/>
            <person name="Brambilla E."/>
            <person name="Kannan K.P."/>
            <person name="Djao O.D."/>
            <person name="Rohde M."/>
            <person name="Pukall R."/>
            <person name="Spring S."/>
            <person name="Goker M."/>
            <person name="Sikorski J."/>
            <person name="Woyke T."/>
            <person name="Bristow J."/>
            <person name="Eisen J.A."/>
            <person name="Markowitz V."/>
            <person name="Hugenholtz P."/>
            <person name="Kyrpides N.C."/>
            <person name="Klenk H.P."/>
        </authorList>
    </citation>
    <scope>NUCLEOTIDE SEQUENCE [LARGE SCALE GENOMIC DNA]</scope>
    <source>
        <strain evidence="4">ATCC 33891 / DSM 2032 / 1pr3</strain>
    </source>
</reference>
<organism evidence="3 4">
    <name type="scientific">Desulfobulbus propionicus (strain ATCC 33891 / DSM 2032 / VKM B-1956 / 1pr3)</name>
    <dbReference type="NCBI Taxonomy" id="577650"/>
    <lineage>
        <taxon>Bacteria</taxon>
        <taxon>Pseudomonadati</taxon>
        <taxon>Thermodesulfobacteriota</taxon>
        <taxon>Desulfobulbia</taxon>
        <taxon>Desulfobulbales</taxon>
        <taxon>Desulfobulbaceae</taxon>
        <taxon>Desulfobulbus</taxon>
    </lineage>
</organism>
<dbReference type="SUPFAM" id="SSF53850">
    <property type="entry name" value="Periplasmic binding protein-like II"/>
    <property type="match status" value="1"/>
</dbReference>
<protein>
    <recommendedName>
        <fullName evidence="2">PBP domain-containing protein</fullName>
    </recommendedName>
</protein>
<gene>
    <name evidence="3" type="ordered locus">Despr_2097</name>
</gene>
<evidence type="ECO:0000313" key="4">
    <source>
        <dbReference type="Proteomes" id="UP000006365"/>
    </source>
</evidence>
<accession>A0A7U3YMS3</accession>
<name>A0A7U3YMS3_DESPD</name>
<dbReference type="Proteomes" id="UP000006365">
    <property type="component" value="Chromosome"/>
</dbReference>
<dbReference type="PANTHER" id="PTHR37945">
    <property type="entry name" value="EXTRACELLULAR TUNGSTATE BINDING PROTEIN"/>
    <property type="match status" value="1"/>
</dbReference>
<dbReference type="InterPro" id="IPR052738">
    <property type="entry name" value="ABC-Tungstate_binding"/>
</dbReference>
<proteinExistence type="predicted"/>
<sequence>MKLEQLLACGLTMALMAAGPAMAADKIIKMSTTTSTQDSGLLDVLLPALEKDTGIQVKVIAKGTGAAIRDGVDGNVDAIFVHDTAREETFVKDGYGSKRYAVMHNDFILVGPAADQAKIKGTAEGAEALKKIAAAKATFVSRGDDSGTHAKEQELWKAAALPLETVTSTLEKDGKQIPIKAVQPANAKDWYLSVGQGMGKTLTLTDEKQAYTLADRGSFIKYKYGREVPVNLEILCEGGNQLANPYGFIPVSQAKHPHAKTAVAEEMAQWLVSAKGQQVIADYKLLGKQLFFPDAK</sequence>
<feature type="signal peptide" evidence="1">
    <location>
        <begin position="1"/>
        <end position="23"/>
    </location>
</feature>
<feature type="domain" description="PBP" evidence="2">
    <location>
        <begin position="30"/>
        <end position="274"/>
    </location>
</feature>
<evidence type="ECO:0000256" key="1">
    <source>
        <dbReference type="SAM" id="SignalP"/>
    </source>
</evidence>
<dbReference type="Pfam" id="PF12849">
    <property type="entry name" value="PBP_like_2"/>
    <property type="match status" value="1"/>
</dbReference>
<dbReference type="PANTHER" id="PTHR37945:SF1">
    <property type="entry name" value="EXTRACELLULAR TUNGSTATE BINDING PROTEIN"/>
    <property type="match status" value="1"/>
</dbReference>
<evidence type="ECO:0000259" key="2">
    <source>
        <dbReference type="Pfam" id="PF12849"/>
    </source>
</evidence>